<feature type="transmembrane region" description="Helical" evidence="1">
    <location>
        <begin position="199"/>
        <end position="229"/>
    </location>
</feature>
<dbReference type="EMBL" id="WKJJ01000008">
    <property type="protein sequence ID" value="MRV72867.1"/>
    <property type="molecule type" value="Genomic_DNA"/>
</dbReference>
<keyword evidence="1" id="KW-0812">Transmembrane</keyword>
<gene>
    <name evidence="2" type="ORF">GJ700_14240</name>
</gene>
<accession>A0A7X2IMP7</accession>
<sequence length="529" mass="57985">MQLDRITIALRPRPARQALDLGFALLHARAATVYKAWLALWLPLIAVAMALTAALPDYAALWFLLPWWFKPLLERAPLYVLSRQVFGEEVTWRQAVRAWPGQLGGGWIRMLTWWRPVMAGRGLYQPVWQLEQARGAAASKRRDVIGRDGAGRAAYMFGLACAHFEIVLQVGMLAFVGMFTSEDQFKVFSYMAGRDSDSMAMLLLPLACYAIGGAIVGPVYTACCFTLYLSRRAALEAWDIELVLRQIQAPGERRSGTGQSVAAWLLAPLALVLATWLPAPPAQAADTAQEPAARASNCASMPVLFPAERFGARDEEQHKLRQDIDDIYAGDDLRGYDCAPTWRMKKGDQPKQPVKPSAAPDLSLLAAIIRAMLIAAAIGLCAWLLYRYGDRLRALLPRTVPPLPATEIAGLDIRAESLPDDVTAEVRALWEQGDRRGALALLYRATLSRLVQRHGVQLAQGATEGDCLRVAAHALNRRQLDEAGHAVMATVTQLWLQGAYAGRWPDGAAVSDACAAWDARWRAPAGSGA</sequence>
<keyword evidence="1" id="KW-1133">Transmembrane helix</keyword>
<feature type="transmembrane region" description="Helical" evidence="1">
    <location>
        <begin position="362"/>
        <end position="386"/>
    </location>
</feature>
<dbReference type="RefSeq" id="WP_154374874.1">
    <property type="nucleotide sequence ID" value="NZ_WKJJ01000008.1"/>
</dbReference>
<evidence type="ECO:0000256" key="1">
    <source>
        <dbReference type="SAM" id="Phobius"/>
    </source>
</evidence>
<protein>
    <submittedName>
        <fullName evidence="2">DUF4129 domain-containing protein</fullName>
    </submittedName>
</protein>
<evidence type="ECO:0000313" key="3">
    <source>
        <dbReference type="Proteomes" id="UP000446768"/>
    </source>
</evidence>
<feature type="transmembrane region" description="Helical" evidence="1">
    <location>
        <begin position="155"/>
        <end position="179"/>
    </location>
</feature>
<proteinExistence type="predicted"/>
<feature type="transmembrane region" description="Helical" evidence="1">
    <location>
        <begin position="40"/>
        <end position="65"/>
    </location>
</feature>
<feature type="transmembrane region" description="Helical" evidence="1">
    <location>
        <begin position="261"/>
        <end position="279"/>
    </location>
</feature>
<name>A0A7X2IMP7_9BURK</name>
<evidence type="ECO:0000313" key="2">
    <source>
        <dbReference type="EMBL" id="MRV72867.1"/>
    </source>
</evidence>
<organism evidence="2 3">
    <name type="scientific">Pseudoduganella rivuli</name>
    <dbReference type="NCBI Taxonomy" id="2666085"/>
    <lineage>
        <taxon>Bacteria</taxon>
        <taxon>Pseudomonadati</taxon>
        <taxon>Pseudomonadota</taxon>
        <taxon>Betaproteobacteria</taxon>
        <taxon>Burkholderiales</taxon>
        <taxon>Oxalobacteraceae</taxon>
        <taxon>Telluria group</taxon>
        <taxon>Pseudoduganella</taxon>
    </lineage>
</organism>
<dbReference type="Proteomes" id="UP000446768">
    <property type="component" value="Unassembled WGS sequence"/>
</dbReference>
<dbReference type="AlphaFoldDB" id="A0A7X2IMP7"/>
<keyword evidence="1" id="KW-0472">Membrane</keyword>
<keyword evidence="3" id="KW-1185">Reference proteome</keyword>
<reference evidence="2 3" key="1">
    <citation type="submission" date="2019-11" db="EMBL/GenBank/DDBJ databases">
        <title>Novel species isolated from a subtropical stream in China.</title>
        <authorList>
            <person name="Lu H."/>
        </authorList>
    </citation>
    <scope>NUCLEOTIDE SEQUENCE [LARGE SCALE GENOMIC DNA]</scope>
    <source>
        <strain evidence="2 3">FT92W</strain>
    </source>
</reference>
<comment type="caution">
    <text evidence="2">The sequence shown here is derived from an EMBL/GenBank/DDBJ whole genome shotgun (WGS) entry which is preliminary data.</text>
</comment>